<reference evidence="1 2" key="1">
    <citation type="submission" date="2016-12" db="EMBL/GenBank/DDBJ databases">
        <authorList>
            <person name="Song W.-J."/>
            <person name="Kurnit D.M."/>
        </authorList>
    </citation>
    <scope>NUCLEOTIDE SEQUENCE [LARGE SCALE GENOMIC DNA]</scope>
    <source>
        <strain evidence="1 2">DSM 43162</strain>
    </source>
</reference>
<dbReference type="AlphaFoldDB" id="A0A1M7UJY7"/>
<evidence type="ECO:0000313" key="2">
    <source>
        <dbReference type="Proteomes" id="UP000184428"/>
    </source>
</evidence>
<name>A0A1M7UJY7_9ACTN</name>
<protein>
    <submittedName>
        <fullName evidence="1">Uncharacterized protein</fullName>
    </submittedName>
</protein>
<dbReference type="OrthoDB" id="5192667at2"/>
<gene>
    <name evidence="1" type="ORF">SAMN05660350_03422</name>
</gene>
<evidence type="ECO:0000313" key="1">
    <source>
        <dbReference type="EMBL" id="SHN83351.1"/>
    </source>
</evidence>
<dbReference type="EMBL" id="FRDM01000020">
    <property type="protein sequence ID" value="SHN83351.1"/>
    <property type="molecule type" value="Genomic_DNA"/>
</dbReference>
<accession>A0A1M7UJY7</accession>
<dbReference type="Proteomes" id="UP000184428">
    <property type="component" value="Unassembled WGS sequence"/>
</dbReference>
<organism evidence="1 2">
    <name type="scientific">Geodermatophilus obscurus</name>
    <dbReference type="NCBI Taxonomy" id="1861"/>
    <lineage>
        <taxon>Bacteria</taxon>
        <taxon>Bacillati</taxon>
        <taxon>Actinomycetota</taxon>
        <taxon>Actinomycetes</taxon>
        <taxon>Geodermatophilales</taxon>
        <taxon>Geodermatophilaceae</taxon>
        <taxon>Geodermatophilus</taxon>
    </lineage>
</organism>
<dbReference type="RefSeq" id="WP_072919876.1">
    <property type="nucleotide sequence ID" value="NZ_FRDM01000020.1"/>
</dbReference>
<sequence>MVGRPLFRPGLQEGLLDLLRPPSPRLAAQLSEQVRPRLAEVAHDRAGRSAAEVRVVLEDVVRSAGGEPDLDALTEFAERIEAGQNPFA</sequence>
<proteinExistence type="predicted"/>